<name>A0A4Z2BX77_9TELE</name>
<feature type="region of interest" description="Disordered" evidence="1">
    <location>
        <begin position="459"/>
        <end position="793"/>
    </location>
</feature>
<feature type="compositionally biased region" description="Polar residues" evidence="1">
    <location>
        <begin position="808"/>
        <end position="827"/>
    </location>
</feature>
<feature type="compositionally biased region" description="Basic and acidic residues" evidence="1">
    <location>
        <begin position="290"/>
        <end position="302"/>
    </location>
</feature>
<feature type="region of interest" description="Disordered" evidence="1">
    <location>
        <begin position="807"/>
        <end position="827"/>
    </location>
</feature>
<proteinExistence type="predicted"/>
<feature type="compositionally biased region" description="Basic and acidic residues" evidence="1">
    <location>
        <begin position="223"/>
        <end position="239"/>
    </location>
</feature>
<protein>
    <recommendedName>
        <fullName evidence="4">Mif2/CENP-C cupin domain-containing protein</fullName>
    </recommendedName>
</protein>
<feature type="compositionally biased region" description="Basic and acidic residues" evidence="1">
    <location>
        <begin position="334"/>
        <end position="345"/>
    </location>
</feature>
<feature type="compositionally biased region" description="Acidic residues" evidence="1">
    <location>
        <begin position="261"/>
        <end position="272"/>
    </location>
</feature>
<evidence type="ECO:0000313" key="3">
    <source>
        <dbReference type="Proteomes" id="UP000516260"/>
    </source>
</evidence>
<dbReference type="InterPro" id="IPR014710">
    <property type="entry name" value="RmlC-like_jellyroll"/>
</dbReference>
<feature type="compositionally biased region" description="Basic and acidic residues" evidence="1">
    <location>
        <begin position="375"/>
        <end position="388"/>
    </location>
</feature>
<feature type="compositionally biased region" description="Basic and acidic residues" evidence="1">
    <location>
        <begin position="639"/>
        <end position="656"/>
    </location>
</feature>
<evidence type="ECO:0000256" key="1">
    <source>
        <dbReference type="SAM" id="MobiDB-lite"/>
    </source>
</evidence>
<sequence length="1030" mass="114550">MYSTLRRPKRKLCYISDKKCPSEQWADKMSLVDIDKIFDDLEPSSHDEDDDLVCAPLLHISNTTSGTEEAVSPVLQQKGPRIKELPKVSPEQCVSPKPRPLSPELDIGLNCPFKAHRPVKTSSPIEKKSVANCTEEGHNKEGVMSPVLFPCEDNMDNGCNESDFESPPHKVTLNKCKMTIDKHAPPISGQKRRGSPASAARRQTGAKMPEKKPEPVHGQTSSRAEKDMTTFLQKLRDAAQPKPSRSRKSLTPVKVSSPPVLEDDFLILEDDEAFRISIPSTTNKRHRRTSSRDKESPADKGAKGSSAVKQPQTDQVDNKLEPQTLGPKVKKKGRDMIASREKNEVTPRGNEVDVPENVPSCDLNEPQKSSKRKWPREGPSKDSDKAKEQPQTGRRASGGRGKPAEKKETRQEKSKYMKTVTDDSEATIHKSSKVTQKAAQDLVCDDATMAEDNKITLEAKLKKKHQRGKLPAVSEESCSGDSPIQKRKRRQPGEWWVSSCQREDTDVSDRQPTPKKAKQNKKEPKMSLNSPENGKDRVEKKRTRKQPAQPSLPKPKTQPLKNGNKEKGEKQKNNLNLKGCAPGRRKLFDEVEAEQVEQQEVVDQDLGPVQSSPLILRDHSLNPSKKSQSVFHKVYQHGSSEKKSRPAVDSPEKSEEQPGPGKRERRRRQPTGNWWMVKESSDDVESGSLQPQRQEVKRRKERKKQPKQIKSPGLKTPKNNSLPISPIPPEGAPTPHLRAKPASAPKTIKRSLATFKDIFTSTSETPADRGHSDTALNSGPVVGSGPSCSAGEDNTATVISMDARDFKSSNNQEPAENSTNQSDNMLKSLRSGPTSMIELQQYEENDETNLPSSRFEAVLSASDLCGPPLKPLTLQPKDKANLSLWFKSLWSVAADRGPDITPDDFNWYFYKGRAVGIQEDLTSNSICNGKLLLGSFMKKPLWVDHNANTVSTRPVPRSISPLLFFKSRVSSSQVFNLLTSSVKVSVNGRESHFTPAQSFMVQSGEAYSVQNLTMQPAVLYFTRIFAESSD</sequence>
<dbReference type="AlphaFoldDB" id="A0A4Z2BX77"/>
<feature type="compositionally biased region" description="Low complexity" evidence="1">
    <location>
        <begin position="778"/>
        <end position="787"/>
    </location>
</feature>
<evidence type="ECO:0000313" key="2">
    <source>
        <dbReference type="EMBL" id="TNM96632.1"/>
    </source>
</evidence>
<feature type="region of interest" description="Disordered" evidence="1">
    <location>
        <begin position="179"/>
        <end position="438"/>
    </location>
</feature>
<reference evidence="2 3" key="1">
    <citation type="submission" date="2019-04" db="EMBL/GenBank/DDBJ databases">
        <title>The sequence and de novo assembly of Takifugu bimaculatus genome using PacBio and Hi-C technologies.</title>
        <authorList>
            <person name="Xu P."/>
            <person name="Liu B."/>
            <person name="Zhou Z."/>
        </authorList>
    </citation>
    <scope>NUCLEOTIDE SEQUENCE [LARGE SCALE GENOMIC DNA]</scope>
    <source>
        <strain evidence="2">TB-2018</strain>
        <tissue evidence="2">Muscle</tissue>
    </source>
</reference>
<comment type="caution">
    <text evidence="2">The sequence shown here is derived from an EMBL/GenBank/DDBJ whole genome shotgun (WGS) entry which is preliminary data.</text>
</comment>
<dbReference type="Gene3D" id="2.60.120.10">
    <property type="entry name" value="Jelly Rolls"/>
    <property type="match status" value="1"/>
</dbReference>
<organism evidence="2 3">
    <name type="scientific">Takifugu bimaculatus</name>
    <dbReference type="NCBI Taxonomy" id="433685"/>
    <lineage>
        <taxon>Eukaryota</taxon>
        <taxon>Metazoa</taxon>
        <taxon>Chordata</taxon>
        <taxon>Craniata</taxon>
        <taxon>Vertebrata</taxon>
        <taxon>Euteleostomi</taxon>
        <taxon>Actinopterygii</taxon>
        <taxon>Neopterygii</taxon>
        <taxon>Teleostei</taxon>
        <taxon>Neoteleostei</taxon>
        <taxon>Acanthomorphata</taxon>
        <taxon>Eupercaria</taxon>
        <taxon>Tetraodontiformes</taxon>
        <taxon>Tetradontoidea</taxon>
        <taxon>Tetraodontidae</taxon>
        <taxon>Takifugu</taxon>
    </lineage>
</organism>
<evidence type="ECO:0008006" key="4">
    <source>
        <dbReference type="Google" id="ProtNLM"/>
    </source>
</evidence>
<feature type="compositionally biased region" description="Basic and acidic residues" evidence="1">
    <location>
        <begin position="563"/>
        <end position="572"/>
    </location>
</feature>
<feature type="compositionally biased region" description="Basic and acidic residues" evidence="1">
    <location>
        <begin position="402"/>
        <end position="415"/>
    </location>
</feature>
<keyword evidence="3" id="KW-1185">Reference proteome</keyword>
<gene>
    <name evidence="2" type="ORF">fugu_016293</name>
</gene>
<feature type="compositionally biased region" description="Polar residues" evidence="1">
    <location>
        <begin position="621"/>
        <end position="630"/>
    </location>
</feature>
<dbReference type="Proteomes" id="UP000516260">
    <property type="component" value="Chromosome 17"/>
</dbReference>
<feature type="compositionally biased region" description="Acidic residues" evidence="1">
    <location>
        <begin position="590"/>
        <end position="603"/>
    </location>
</feature>
<feature type="compositionally biased region" description="Basic residues" evidence="1">
    <location>
        <begin position="696"/>
        <end position="707"/>
    </location>
</feature>
<accession>A0A4Z2BX77</accession>
<dbReference type="EMBL" id="SWLE01000009">
    <property type="protein sequence ID" value="TNM96632.1"/>
    <property type="molecule type" value="Genomic_DNA"/>
</dbReference>